<gene>
    <name evidence="2" type="ORF">DFP86_113122</name>
</gene>
<accession>A0A4V3DUQ1</accession>
<evidence type="ECO:0000313" key="3">
    <source>
        <dbReference type="Proteomes" id="UP000295611"/>
    </source>
</evidence>
<proteinExistence type="predicted"/>
<organism evidence="2 3">
    <name type="scientific">Paludibacterium purpuratum</name>
    <dbReference type="NCBI Taxonomy" id="1144873"/>
    <lineage>
        <taxon>Bacteria</taxon>
        <taxon>Pseudomonadati</taxon>
        <taxon>Pseudomonadota</taxon>
        <taxon>Betaproteobacteria</taxon>
        <taxon>Neisseriales</taxon>
        <taxon>Chromobacteriaceae</taxon>
        <taxon>Paludibacterium</taxon>
    </lineage>
</organism>
<name>A0A4V3DUQ1_9NEIS</name>
<dbReference type="InterPro" id="IPR011990">
    <property type="entry name" value="TPR-like_helical_dom_sf"/>
</dbReference>
<dbReference type="RefSeq" id="WP_166642298.1">
    <property type="nucleotide sequence ID" value="NZ_SNZP01000013.1"/>
</dbReference>
<evidence type="ECO:0000259" key="1">
    <source>
        <dbReference type="Pfam" id="PF24604"/>
    </source>
</evidence>
<dbReference type="Gene3D" id="1.25.40.10">
    <property type="entry name" value="Tetratricopeptide repeat domain"/>
    <property type="match status" value="1"/>
</dbReference>
<dbReference type="Pfam" id="PF13429">
    <property type="entry name" value="TPR_15"/>
    <property type="match status" value="1"/>
</dbReference>
<dbReference type="InterPro" id="IPR057306">
    <property type="entry name" value="B-barrel_PelB_C"/>
</dbReference>
<evidence type="ECO:0000313" key="2">
    <source>
        <dbReference type="EMBL" id="TDR73615.1"/>
    </source>
</evidence>
<dbReference type="Proteomes" id="UP000295611">
    <property type="component" value="Unassembled WGS sequence"/>
</dbReference>
<keyword evidence="3" id="KW-1185">Reference proteome</keyword>
<feature type="domain" description="PelB C-terminal" evidence="1">
    <location>
        <begin position="959"/>
        <end position="1263"/>
    </location>
</feature>
<sequence length="1264" mass="138563">MSTAAPKRLRLLPLYQLIGLSLLLVLLLALVFPHASLRSRLLGHTQADQLAIAYLEAWQRVEPDNPDVLATLTREYLKGQRAGDARRLIVRLKSSHDVETRRDALLIEIGLAQAALFAENQPAVRQARAADLAQLLDQALPLPWHNDQLTALADTARLSGQPDLADSFYTRLAQSEPARAAIWWRKSCALRLSRQQYARAADACLAAQAHGATRDERRTDFIAALRALQMGNLLPQALQLAGQRGGSLLGDATTLRFLANLALAGGRPDLAQDYVRRLLAVDRATPPVVASQPARMMPAAWVRPAGSVVLSDWQPPHAAGSKVIEVDPALYMPSAGARPHKMALILAQPAGTAQALDQNGADLDLAYRVFMANGNLAEAQKIARQALDAHLDAALWRPRLAQTSLWNNDPATALAQFLLLAEHSQDEKLWQQIETLANGLNDTAAQLQVYRHRLGQRPDDLALIDQIVAAYEMTGAPETALAFLRERSAGPNRIAILSRLAALALRAGHDQLAIDTWLTLDRIDGPKPAYALPLAQRAYLQGRFADAMALLRAAAPAATPADDDYWRAYFRLATLTQDSAAVVLASQQLQAGGNLDESTGVRWLDELDDRPADAARTAWRLYRQSGSPLLLARAISAYVRLGELDRIPPLLAQLDEHALAQASANADFLMARAEYARLAGDPKRSLNDLARASRFAPGRTDVIAARLWNLTALGQEKALRTLLARYARQAENDPGLISIYADAWLALGEPHRALHYFDLAVVDRTRDPLWQLAYAEALELAQRPGAAWMLRRHVWRDLLPPKLAAAKRQESRDALLANLSGLSNSFADGDRSLALLHQALARPETEDSALPPAIAAAAVAWAQSHDATALERAWLAKRYVNWLAQPAQAQLSLALAEQDTTTLERLLAEKRGQLPIDSRIEALAQTGRLAEAQSEAFDGVEHQPDNDDLQAVLREQLLNDAQTVTPSWRSVRQSGLKYDQFGLSAGLRLDARQALQLSFSQRNQRSDATRLPGAPGQDRTAALSYRFGDDSANRTLTVASRQGWRAVTPVRVDGVLQPRGAWNFNYALGSEQPADETSQLLLGGMKNLASLGVGWRQGRWFANSRVEADRFYMQDRSFLGEGYLAALDAGYKFRLGYPDYTLHLVATHGQYSAYGTPSEQVQQLVPQGTVGLAATIMPQTFSQGGLLLSFGTDLPDGYRHAFLPYLEAGPMYDTHAHWGGVVNVGLVGSVLGRDRLSIYYQHQDMSAQGSSPVTEVGVRYSWFY</sequence>
<comment type="caution">
    <text evidence="2">The sequence shown here is derived from an EMBL/GenBank/DDBJ whole genome shotgun (WGS) entry which is preliminary data.</text>
</comment>
<dbReference type="EMBL" id="SNZP01000013">
    <property type="protein sequence ID" value="TDR73615.1"/>
    <property type="molecule type" value="Genomic_DNA"/>
</dbReference>
<reference evidence="2 3" key="1">
    <citation type="submission" date="2019-03" db="EMBL/GenBank/DDBJ databases">
        <title>Genomic Encyclopedia of Type Strains, Phase III (KMG-III): the genomes of soil and plant-associated and newly described type strains.</title>
        <authorList>
            <person name="Whitman W."/>
        </authorList>
    </citation>
    <scope>NUCLEOTIDE SEQUENCE [LARGE SCALE GENOMIC DNA]</scope>
    <source>
        <strain evidence="2 3">CECT 8976</strain>
    </source>
</reference>
<dbReference type="AlphaFoldDB" id="A0A4V3DUQ1"/>
<protein>
    <submittedName>
        <fullName evidence="2">Tetratricopeptide repeat protein</fullName>
    </submittedName>
</protein>
<dbReference type="Pfam" id="PF24604">
    <property type="entry name" value="B-barrel_PelB_C"/>
    <property type="match status" value="1"/>
</dbReference>